<keyword evidence="2" id="KW-1185">Reference proteome</keyword>
<accession>A0A8H7RKF1</accession>
<evidence type="ECO:0000313" key="2">
    <source>
        <dbReference type="Proteomes" id="UP000650833"/>
    </source>
</evidence>
<reference evidence="1" key="1">
    <citation type="submission" date="2020-12" db="EMBL/GenBank/DDBJ databases">
        <title>Metabolic potential, ecology and presence of endohyphal bacteria is reflected in genomic diversity of Mucoromycotina.</title>
        <authorList>
            <person name="Muszewska A."/>
            <person name="Okrasinska A."/>
            <person name="Steczkiewicz K."/>
            <person name="Drgas O."/>
            <person name="Orlowska M."/>
            <person name="Perlinska-Lenart U."/>
            <person name="Aleksandrzak-Piekarczyk T."/>
            <person name="Szatraj K."/>
            <person name="Zielenkiewicz U."/>
            <person name="Pilsyk S."/>
            <person name="Malc E."/>
            <person name="Mieczkowski P."/>
            <person name="Kruszewska J.S."/>
            <person name="Biernat P."/>
            <person name="Pawlowska J."/>
        </authorList>
    </citation>
    <scope>NUCLEOTIDE SEQUENCE</scope>
    <source>
        <strain evidence="1">CBS 226.32</strain>
    </source>
</reference>
<gene>
    <name evidence="1" type="ORF">INT46_010731</name>
</gene>
<comment type="caution">
    <text evidence="1">The sequence shown here is derived from an EMBL/GenBank/DDBJ whole genome shotgun (WGS) entry which is preliminary data.</text>
</comment>
<dbReference type="OrthoDB" id="2209312at2759"/>
<evidence type="ECO:0000313" key="1">
    <source>
        <dbReference type="EMBL" id="KAG2212771.1"/>
    </source>
</evidence>
<dbReference type="AlphaFoldDB" id="A0A8H7RKF1"/>
<protein>
    <submittedName>
        <fullName evidence="1">Uncharacterized protein</fullName>
    </submittedName>
</protein>
<dbReference type="EMBL" id="JAEPRC010000047">
    <property type="protein sequence ID" value="KAG2212771.1"/>
    <property type="molecule type" value="Genomic_DNA"/>
</dbReference>
<name>A0A8H7RKF1_9FUNG</name>
<organism evidence="1 2">
    <name type="scientific">Mucor plumbeus</name>
    <dbReference type="NCBI Taxonomy" id="97098"/>
    <lineage>
        <taxon>Eukaryota</taxon>
        <taxon>Fungi</taxon>
        <taxon>Fungi incertae sedis</taxon>
        <taxon>Mucoromycota</taxon>
        <taxon>Mucoromycotina</taxon>
        <taxon>Mucoromycetes</taxon>
        <taxon>Mucorales</taxon>
        <taxon>Mucorineae</taxon>
        <taxon>Mucoraceae</taxon>
        <taxon>Mucor</taxon>
    </lineage>
</organism>
<proteinExistence type="predicted"/>
<sequence>MNFTTIFKSKKQNLPVDSATTSFCACCGVDVAQFSHEFWCRFSVG</sequence>
<dbReference type="Proteomes" id="UP000650833">
    <property type="component" value="Unassembled WGS sequence"/>
</dbReference>